<organism evidence="1 2">
    <name type="scientific">Lactuca sativa</name>
    <name type="common">Garden lettuce</name>
    <dbReference type="NCBI Taxonomy" id="4236"/>
    <lineage>
        <taxon>Eukaryota</taxon>
        <taxon>Viridiplantae</taxon>
        <taxon>Streptophyta</taxon>
        <taxon>Embryophyta</taxon>
        <taxon>Tracheophyta</taxon>
        <taxon>Spermatophyta</taxon>
        <taxon>Magnoliopsida</taxon>
        <taxon>eudicotyledons</taxon>
        <taxon>Gunneridae</taxon>
        <taxon>Pentapetalae</taxon>
        <taxon>asterids</taxon>
        <taxon>campanulids</taxon>
        <taxon>Asterales</taxon>
        <taxon>Asteraceae</taxon>
        <taxon>Cichorioideae</taxon>
        <taxon>Cichorieae</taxon>
        <taxon>Lactucinae</taxon>
        <taxon>Lactuca</taxon>
    </lineage>
</organism>
<dbReference type="Gene3D" id="2.130.10.10">
    <property type="entry name" value="YVTN repeat-like/Quinoprotein amine dehydrogenase"/>
    <property type="match status" value="1"/>
</dbReference>
<evidence type="ECO:0000313" key="2">
    <source>
        <dbReference type="Proteomes" id="UP000235145"/>
    </source>
</evidence>
<name>A0A9R1X3E4_LACSA</name>
<comment type="caution">
    <text evidence="1">The sequence shown here is derived from an EMBL/GenBank/DDBJ whole genome shotgun (WGS) entry which is preliminary data.</text>
</comment>
<dbReference type="InterPro" id="IPR036322">
    <property type="entry name" value="WD40_repeat_dom_sf"/>
</dbReference>
<dbReference type="AlphaFoldDB" id="A0A9R1X3E4"/>
<dbReference type="InterPro" id="IPR004083">
    <property type="entry name" value="Raptor"/>
</dbReference>
<dbReference type="GO" id="GO:0031931">
    <property type="term" value="C:TORC1 complex"/>
    <property type="evidence" value="ECO:0007669"/>
    <property type="project" value="InterPro"/>
</dbReference>
<dbReference type="InterPro" id="IPR015943">
    <property type="entry name" value="WD40/YVTN_repeat-like_dom_sf"/>
</dbReference>
<protein>
    <submittedName>
        <fullName evidence="1">Uncharacterized protein</fullName>
    </submittedName>
</protein>
<accession>A0A9R1X3E4</accession>
<evidence type="ECO:0000313" key="1">
    <source>
        <dbReference type="EMBL" id="KAJ0197766.1"/>
    </source>
</evidence>
<dbReference type="Proteomes" id="UP000235145">
    <property type="component" value="Unassembled WGS sequence"/>
</dbReference>
<dbReference type="EMBL" id="NBSK02000007">
    <property type="protein sequence ID" value="KAJ0197766.1"/>
    <property type="molecule type" value="Genomic_DNA"/>
</dbReference>
<reference evidence="1 2" key="1">
    <citation type="journal article" date="2017" name="Nat. Commun.">
        <title>Genome assembly with in vitro proximity ligation data and whole-genome triplication in lettuce.</title>
        <authorList>
            <person name="Reyes-Chin-Wo S."/>
            <person name="Wang Z."/>
            <person name="Yang X."/>
            <person name="Kozik A."/>
            <person name="Arikit S."/>
            <person name="Song C."/>
            <person name="Xia L."/>
            <person name="Froenicke L."/>
            <person name="Lavelle D.O."/>
            <person name="Truco M.J."/>
            <person name="Xia R."/>
            <person name="Zhu S."/>
            <person name="Xu C."/>
            <person name="Xu H."/>
            <person name="Xu X."/>
            <person name="Cox K."/>
            <person name="Korf I."/>
            <person name="Meyers B.C."/>
            <person name="Michelmore R.W."/>
        </authorList>
    </citation>
    <scope>NUCLEOTIDE SEQUENCE [LARGE SCALE GENOMIC DNA]</scope>
    <source>
        <strain evidence="2">cv. Salinas</strain>
        <tissue evidence="1">Seedlings</tissue>
    </source>
</reference>
<dbReference type="SUPFAM" id="SSF50978">
    <property type="entry name" value="WD40 repeat-like"/>
    <property type="match status" value="1"/>
</dbReference>
<gene>
    <name evidence="1" type="ORF">LSAT_V11C700366770</name>
</gene>
<sequence>MNKGDGNVRIWKDYTLRGKQKLVTTFSSIHGHKPGVRSVGVVVDWQQQSDFMFASGEISLTLVWDLDKEQIVSSIPLALDCNILALVASQVHGGQYAAGFVDRYVRLVDIRIPDSYIVSASQAGDIQFLDIRNQSDAYLTIDAHRGS</sequence>
<keyword evidence="2" id="KW-1185">Reference proteome</keyword>
<dbReference type="GO" id="GO:0031929">
    <property type="term" value="P:TOR signaling"/>
    <property type="evidence" value="ECO:0007669"/>
    <property type="project" value="InterPro"/>
</dbReference>
<dbReference type="PANTHER" id="PTHR12848:SF16">
    <property type="entry name" value="REGULATORY-ASSOCIATED PROTEIN OF MTOR"/>
    <property type="match status" value="1"/>
</dbReference>
<proteinExistence type="predicted"/>
<dbReference type="PANTHER" id="PTHR12848">
    <property type="entry name" value="REGULATORY-ASSOCIATED PROTEIN OF MTOR"/>
    <property type="match status" value="1"/>
</dbReference>